<sequence>MPPLHRKIGYTLNASIDHMLFFKSRPAYIAGISSSKAAFLFFWLKQITETGRTGKFISGFYVLCLELGLVLLSLGMVPSAAVRVVTWPWLVLNLSNNEKA</sequence>
<dbReference type="AlphaFoldDB" id="A0ABD3AWD1"/>
<keyword evidence="1" id="KW-0812">Transmembrane</keyword>
<keyword evidence="3" id="KW-1185">Reference proteome</keyword>
<accession>A0ABD3AWD1</accession>
<organism evidence="2 3">
    <name type="scientific">Cinchona calisaya</name>
    <dbReference type="NCBI Taxonomy" id="153742"/>
    <lineage>
        <taxon>Eukaryota</taxon>
        <taxon>Viridiplantae</taxon>
        <taxon>Streptophyta</taxon>
        <taxon>Embryophyta</taxon>
        <taxon>Tracheophyta</taxon>
        <taxon>Spermatophyta</taxon>
        <taxon>Magnoliopsida</taxon>
        <taxon>eudicotyledons</taxon>
        <taxon>Gunneridae</taxon>
        <taxon>Pentapetalae</taxon>
        <taxon>asterids</taxon>
        <taxon>lamiids</taxon>
        <taxon>Gentianales</taxon>
        <taxon>Rubiaceae</taxon>
        <taxon>Cinchonoideae</taxon>
        <taxon>Cinchoneae</taxon>
        <taxon>Cinchona</taxon>
    </lineage>
</organism>
<keyword evidence="1" id="KW-1133">Transmembrane helix</keyword>
<evidence type="ECO:0000313" key="3">
    <source>
        <dbReference type="Proteomes" id="UP001630127"/>
    </source>
</evidence>
<keyword evidence="1" id="KW-0472">Membrane</keyword>
<dbReference type="Proteomes" id="UP001630127">
    <property type="component" value="Unassembled WGS sequence"/>
</dbReference>
<proteinExistence type="predicted"/>
<name>A0ABD3AWD1_9GENT</name>
<evidence type="ECO:0000256" key="1">
    <source>
        <dbReference type="SAM" id="Phobius"/>
    </source>
</evidence>
<reference evidence="2 3" key="1">
    <citation type="submission" date="2024-11" db="EMBL/GenBank/DDBJ databases">
        <title>A near-complete genome assembly of Cinchona calisaya.</title>
        <authorList>
            <person name="Lian D.C."/>
            <person name="Zhao X.W."/>
            <person name="Wei L."/>
        </authorList>
    </citation>
    <scope>NUCLEOTIDE SEQUENCE [LARGE SCALE GENOMIC DNA]</scope>
    <source>
        <tissue evidence="2">Nenye</tissue>
    </source>
</reference>
<dbReference type="EMBL" id="JBJUIK010000002">
    <property type="protein sequence ID" value="KAL3535544.1"/>
    <property type="molecule type" value="Genomic_DNA"/>
</dbReference>
<evidence type="ECO:0000313" key="2">
    <source>
        <dbReference type="EMBL" id="KAL3535544.1"/>
    </source>
</evidence>
<protein>
    <submittedName>
        <fullName evidence="2">Uncharacterized protein</fullName>
    </submittedName>
</protein>
<feature type="transmembrane region" description="Helical" evidence="1">
    <location>
        <begin position="56"/>
        <end position="77"/>
    </location>
</feature>
<gene>
    <name evidence="2" type="ORF">ACH5RR_004005</name>
</gene>
<comment type="caution">
    <text evidence="2">The sequence shown here is derived from an EMBL/GenBank/DDBJ whole genome shotgun (WGS) entry which is preliminary data.</text>
</comment>
<feature type="transmembrane region" description="Helical" evidence="1">
    <location>
        <begin position="27"/>
        <end position="44"/>
    </location>
</feature>